<comment type="caution">
    <text evidence="3">The sequence shown here is derived from an EMBL/GenBank/DDBJ whole genome shotgun (WGS) entry which is preliminary data.</text>
</comment>
<dbReference type="STRING" id="1484.SA87_08470"/>
<gene>
    <name evidence="3" type="ORF">SA87_08470</name>
</gene>
<dbReference type="Pfam" id="PF03787">
    <property type="entry name" value="RAMPs"/>
    <property type="match status" value="1"/>
</dbReference>
<evidence type="ECO:0000259" key="2">
    <source>
        <dbReference type="Pfam" id="PF03787"/>
    </source>
</evidence>
<reference evidence="3 4" key="1">
    <citation type="submission" date="2015-09" db="EMBL/GenBank/DDBJ databases">
        <title>Draft genome sequence of Hydrogenibacillus schlegelii DSM 2000.</title>
        <authorList>
            <person name="Hemp J."/>
        </authorList>
    </citation>
    <scope>NUCLEOTIDE SEQUENCE [LARGE SCALE GENOMIC DNA]</scope>
    <source>
        <strain evidence="3 4">MA 48</strain>
    </source>
</reference>
<sequence length="273" mass="31295">MPVWRDSLTRILSASRDEAERWLPKAMMNPALWFDKYFLARNGEDKEARQNHVHRVVLLFNKNVSAKENKDLESDKIELAYAQFFKRWKEALEERKAMMREAETLGRLSIHLGAPSVLETSVLFKHPYGIPYIPGRALKGLAARFARLYLGETWRADRDAYQTLFGTIEAEGMVTFYDALPIPESVQIHSDVMNVHHSEYYRDGKTPPADWDSPTPIPFISVTGRFLIALEGQPKWVRTAFQILRLAFCYVGVGAKSSSGYGRLRLILEKDDA</sequence>
<evidence type="ECO:0000313" key="3">
    <source>
        <dbReference type="EMBL" id="OAR05171.1"/>
    </source>
</evidence>
<dbReference type="PANTHER" id="PTHR39965:SF1">
    <property type="entry name" value="CRISPR SYSTEM CMR SUBUNIT CMR6"/>
    <property type="match status" value="1"/>
</dbReference>
<dbReference type="NCBIfam" id="TIGR01898">
    <property type="entry name" value="cas_TM1791_cmr6"/>
    <property type="match status" value="1"/>
</dbReference>
<evidence type="ECO:0000256" key="1">
    <source>
        <dbReference type="ARBA" id="ARBA00023118"/>
    </source>
</evidence>
<protein>
    <recommendedName>
        <fullName evidence="2">CRISPR type III-associated protein domain-containing protein</fullName>
    </recommendedName>
</protein>
<dbReference type="PANTHER" id="PTHR39965">
    <property type="entry name" value="CRISPR SYSTEM CMR SUBUNIT CMR6"/>
    <property type="match status" value="1"/>
</dbReference>
<accession>A0A179IU14</accession>
<dbReference type="EMBL" id="JXBB01000004">
    <property type="protein sequence ID" value="OAR05171.1"/>
    <property type="molecule type" value="Genomic_DNA"/>
</dbReference>
<keyword evidence="1" id="KW-0051">Antiviral defense</keyword>
<dbReference type="Proteomes" id="UP000243024">
    <property type="component" value="Unassembled WGS sequence"/>
</dbReference>
<dbReference type="InterPro" id="IPR005537">
    <property type="entry name" value="RAMP_III_fam"/>
</dbReference>
<proteinExistence type="predicted"/>
<name>A0A179IU14_HYDSH</name>
<dbReference type="RefSeq" id="WP_066198746.1">
    <property type="nucleotide sequence ID" value="NZ_CBCSAS010000048.1"/>
</dbReference>
<keyword evidence="4" id="KW-1185">Reference proteome</keyword>
<organism evidence="3 4">
    <name type="scientific">Hydrogenibacillus schlegelii</name>
    <name type="common">Bacillus schlegelii</name>
    <dbReference type="NCBI Taxonomy" id="1484"/>
    <lineage>
        <taxon>Bacteria</taxon>
        <taxon>Bacillati</taxon>
        <taxon>Bacillota</taxon>
        <taxon>Bacilli</taxon>
        <taxon>Bacillales</taxon>
        <taxon>Bacillales Family X. Incertae Sedis</taxon>
        <taxon>Hydrogenibacillus</taxon>
    </lineage>
</organism>
<dbReference type="GO" id="GO:0051607">
    <property type="term" value="P:defense response to virus"/>
    <property type="evidence" value="ECO:0007669"/>
    <property type="project" value="UniProtKB-KW"/>
</dbReference>
<dbReference type="InterPro" id="IPR010172">
    <property type="entry name" value="CRISPR-assoc_prot_TM1791"/>
</dbReference>
<evidence type="ECO:0000313" key="4">
    <source>
        <dbReference type="Proteomes" id="UP000243024"/>
    </source>
</evidence>
<feature type="domain" description="CRISPR type III-associated protein" evidence="2">
    <location>
        <begin position="103"/>
        <end position="265"/>
    </location>
</feature>
<dbReference type="AlphaFoldDB" id="A0A179IU14"/>